<dbReference type="STRING" id="660518.SAMN05216218_111124"/>
<feature type="region of interest" description="Disordered" evidence="1">
    <location>
        <begin position="147"/>
        <end position="178"/>
    </location>
</feature>
<feature type="compositionally biased region" description="Polar residues" evidence="1">
    <location>
        <begin position="150"/>
        <end position="160"/>
    </location>
</feature>
<dbReference type="Proteomes" id="UP000199076">
    <property type="component" value="Unassembled WGS sequence"/>
</dbReference>
<dbReference type="AlphaFoldDB" id="A0A1G7Q1R7"/>
<dbReference type="OrthoDB" id="234813at2157"/>
<evidence type="ECO:0000313" key="3">
    <source>
        <dbReference type="Proteomes" id="UP000199076"/>
    </source>
</evidence>
<organism evidence="2 3">
    <name type="scientific">Halorientalis regularis</name>
    <dbReference type="NCBI Taxonomy" id="660518"/>
    <lineage>
        <taxon>Archaea</taxon>
        <taxon>Methanobacteriati</taxon>
        <taxon>Methanobacteriota</taxon>
        <taxon>Stenosarchaea group</taxon>
        <taxon>Halobacteria</taxon>
        <taxon>Halobacteriales</taxon>
        <taxon>Haloarculaceae</taxon>
        <taxon>Halorientalis</taxon>
    </lineage>
</organism>
<proteinExistence type="predicted"/>
<protein>
    <submittedName>
        <fullName evidence="2">Uncharacterized protein</fullName>
    </submittedName>
</protein>
<evidence type="ECO:0000313" key="2">
    <source>
        <dbReference type="EMBL" id="SDF92435.1"/>
    </source>
</evidence>
<sequence length="220" mass="23699">MYDTKRLASGVGVLLTLWALVGLLILSTGVGVSVPLSSTGGFNVSADYLTASEATVVPAKTKIVTPSVLFEVERSYIRDLNLQKTLNVSDVPGLTGRLQIQIRAEEATADGVAFKTDRITAQTATWRGFVLDERTGPKIFDRFKAYAGPNPNQAPNTNDPLQVEGSDPGAIRPSDGDPAFELRGAKITTSTLSADRLQLSDLSLRVRYDFNNDGEFEYGA</sequence>
<reference evidence="3" key="1">
    <citation type="submission" date="2016-10" db="EMBL/GenBank/DDBJ databases">
        <authorList>
            <person name="Varghese N."/>
            <person name="Submissions S."/>
        </authorList>
    </citation>
    <scope>NUCLEOTIDE SEQUENCE [LARGE SCALE GENOMIC DNA]</scope>
    <source>
        <strain evidence="3">IBRC-M 10760</strain>
    </source>
</reference>
<dbReference type="EMBL" id="FNBK01000011">
    <property type="protein sequence ID" value="SDF92435.1"/>
    <property type="molecule type" value="Genomic_DNA"/>
</dbReference>
<gene>
    <name evidence="2" type="ORF">SAMN05216218_111124</name>
</gene>
<evidence type="ECO:0000256" key="1">
    <source>
        <dbReference type="SAM" id="MobiDB-lite"/>
    </source>
</evidence>
<dbReference type="RefSeq" id="WP_139171140.1">
    <property type="nucleotide sequence ID" value="NZ_FNBK01000011.1"/>
</dbReference>
<accession>A0A1G7Q1R7</accession>
<name>A0A1G7Q1R7_9EURY</name>
<keyword evidence="3" id="KW-1185">Reference proteome</keyword>